<gene>
    <name evidence="2" type="ORF">G6F50_003800</name>
</gene>
<name>A0A9P6Z7M8_9FUNG</name>
<dbReference type="PANTHER" id="PTHR11778">
    <property type="entry name" value="SERYL-TRNA SYNTHETASE"/>
    <property type="match status" value="1"/>
</dbReference>
<dbReference type="Proteomes" id="UP000740926">
    <property type="component" value="Unassembled WGS sequence"/>
</dbReference>
<dbReference type="GO" id="GO:0006434">
    <property type="term" value="P:seryl-tRNA aminoacylation"/>
    <property type="evidence" value="ECO:0007669"/>
    <property type="project" value="InterPro"/>
</dbReference>
<dbReference type="Gene3D" id="3.30.930.10">
    <property type="entry name" value="Bira Bifunctional Protein, Domain 2"/>
    <property type="match status" value="2"/>
</dbReference>
<dbReference type="GO" id="GO:0005524">
    <property type="term" value="F:ATP binding"/>
    <property type="evidence" value="ECO:0007669"/>
    <property type="project" value="InterPro"/>
</dbReference>
<comment type="caution">
    <text evidence="2">The sequence shown here is derived from an EMBL/GenBank/DDBJ whole genome shotgun (WGS) entry which is preliminary data.</text>
</comment>
<evidence type="ECO:0000313" key="3">
    <source>
        <dbReference type="Proteomes" id="UP000740926"/>
    </source>
</evidence>
<dbReference type="Pfam" id="PF02403">
    <property type="entry name" value="Seryl_tRNA_N"/>
    <property type="match status" value="1"/>
</dbReference>
<organism evidence="2 3">
    <name type="scientific">Rhizopus delemar</name>
    <dbReference type="NCBI Taxonomy" id="936053"/>
    <lineage>
        <taxon>Eukaryota</taxon>
        <taxon>Fungi</taxon>
        <taxon>Fungi incertae sedis</taxon>
        <taxon>Mucoromycota</taxon>
        <taxon>Mucoromycotina</taxon>
        <taxon>Mucoromycetes</taxon>
        <taxon>Mucorales</taxon>
        <taxon>Mucorineae</taxon>
        <taxon>Rhizopodaceae</taxon>
        <taxon>Rhizopus</taxon>
    </lineage>
</organism>
<dbReference type="Gene3D" id="1.10.287.40">
    <property type="entry name" value="Serine-tRNA synthetase, tRNA binding domain"/>
    <property type="match status" value="1"/>
</dbReference>
<dbReference type="SUPFAM" id="SSF55681">
    <property type="entry name" value="Class II aaRS and biotin synthetases"/>
    <property type="match status" value="1"/>
</dbReference>
<dbReference type="SUPFAM" id="SSF46589">
    <property type="entry name" value="tRNA-binding arm"/>
    <property type="match status" value="1"/>
</dbReference>
<sequence>MLDINLLLEDRGGIPEAIKESQRRHSAPVEIIDEVIAEYKAWTTTQFDSDQKNKEMNALQKEIGKKYKSKEDPSGLLAKKAELQKDKEELVAKAKEQEISWKNKLNLLRNIVHDSVPTSMDKDNNEIIRTYFHNGIEPVKKTDILSHHEVLTRLDGYDQERGAKVAGHRGYFLASVGVDLNLALIRYGPFDEVSGDGEDKYLIATSEQPISALHSGEWFEKPSEQLPIRHAGLLYLFP</sequence>
<evidence type="ECO:0000313" key="2">
    <source>
        <dbReference type="EMBL" id="KAG1572372.1"/>
    </source>
</evidence>
<proteinExistence type="predicted"/>
<protein>
    <recommendedName>
        <fullName evidence="1">Serine-tRNA synthetase type1 N-terminal domain-containing protein</fullName>
    </recommendedName>
</protein>
<dbReference type="InterPro" id="IPR015866">
    <property type="entry name" value="Ser-tRNA-synth_1_N"/>
</dbReference>
<reference evidence="2 3" key="1">
    <citation type="journal article" date="2020" name="Microb. Genom.">
        <title>Genetic diversity of clinical and environmental Mucorales isolates obtained from an investigation of mucormycosis cases among solid organ transplant recipients.</title>
        <authorList>
            <person name="Nguyen M.H."/>
            <person name="Kaul D."/>
            <person name="Muto C."/>
            <person name="Cheng S.J."/>
            <person name="Richter R.A."/>
            <person name="Bruno V.M."/>
            <person name="Liu G."/>
            <person name="Beyhan S."/>
            <person name="Sundermann A.J."/>
            <person name="Mounaud S."/>
            <person name="Pasculle A.W."/>
            <person name="Nierman W.C."/>
            <person name="Driscoll E."/>
            <person name="Cumbie R."/>
            <person name="Clancy C.J."/>
            <person name="Dupont C.L."/>
        </authorList>
    </citation>
    <scope>NUCLEOTIDE SEQUENCE [LARGE SCALE GENOMIC DNA]</scope>
    <source>
        <strain evidence="2 3">GL24</strain>
    </source>
</reference>
<evidence type="ECO:0000259" key="1">
    <source>
        <dbReference type="Pfam" id="PF02403"/>
    </source>
</evidence>
<dbReference type="InterPro" id="IPR045864">
    <property type="entry name" value="aa-tRNA-synth_II/BPL/LPL"/>
</dbReference>
<dbReference type="AlphaFoldDB" id="A0A9P6Z7M8"/>
<dbReference type="GO" id="GO:0004828">
    <property type="term" value="F:serine-tRNA ligase activity"/>
    <property type="evidence" value="ECO:0007669"/>
    <property type="project" value="InterPro"/>
</dbReference>
<accession>A0A9P6Z7M8</accession>
<dbReference type="InterPro" id="IPR010978">
    <property type="entry name" value="tRNA-bd_arm"/>
</dbReference>
<dbReference type="InterPro" id="IPR042103">
    <property type="entry name" value="SerRS_1_N_sf"/>
</dbReference>
<dbReference type="EMBL" id="JAANIU010000426">
    <property type="protein sequence ID" value="KAG1572372.1"/>
    <property type="molecule type" value="Genomic_DNA"/>
</dbReference>
<keyword evidence="3" id="KW-1185">Reference proteome</keyword>
<feature type="domain" description="Serine-tRNA synthetase type1 N-terminal" evidence="1">
    <location>
        <begin position="1"/>
        <end position="112"/>
    </location>
</feature>
<dbReference type="InterPro" id="IPR002317">
    <property type="entry name" value="Ser-tRNA-ligase_type_1"/>
</dbReference>